<dbReference type="OrthoDB" id="8793160at2759"/>
<organism evidence="1 2">
    <name type="scientific">Eumeta variegata</name>
    <name type="common">Bagworm moth</name>
    <name type="synonym">Eumeta japonica</name>
    <dbReference type="NCBI Taxonomy" id="151549"/>
    <lineage>
        <taxon>Eukaryota</taxon>
        <taxon>Metazoa</taxon>
        <taxon>Ecdysozoa</taxon>
        <taxon>Arthropoda</taxon>
        <taxon>Hexapoda</taxon>
        <taxon>Insecta</taxon>
        <taxon>Pterygota</taxon>
        <taxon>Neoptera</taxon>
        <taxon>Endopterygota</taxon>
        <taxon>Lepidoptera</taxon>
        <taxon>Glossata</taxon>
        <taxon>Ditrysia</taxon>
        <taxon>Tineoidea</taxon>
        <taxon>Psychidae</taxon>
        <taxon>Oiketicinae</taxon>
        <taxon>Eumeta</taxon>
    </lineage>
</organism>
<evidence type="ECO:0000313" key="2">
    <source>
        <dbReference type="Proteomes" id="UP000299102"/>
    </source>
</evidence>
<sequence length="70" mass="7859">MKSFACERAQASHDTRAQKCGPLTVALGRLPGQPKEISAWISNTKQESYFSMAVHGQTFFRLNYPLKLNT</sequence>
<proteinExistence type="predicted"/>
<dbReference type="Proteomes" id="UP000299102">
    <property type="component" value="Unassembled WGS sequence"/>
</dbReference>
<keyword evidence="2" id="KW-1185">Reference proteome</keyword>
<gene>
    <name evidence="1" type="ORF">EVAR_64796_1</name>
</gene>
<dbReference type="AlphaFoldDB" id="A0A4C1ZPL9"/>
<protein>
    <submittedName>
        <fullName evidence="1">Uncharacterized protein</fullName>
    </submittedName>
</protein>
<dbReference type="EMBL" id="BGZK01002113">
    <property type="protein sequence ID" value="GBP90811.1"/>
    <property type="molecule type" value="Genomic_DNA"/>
</dbReference>
<accession>A0A4C1ZPL9</accession>
<evidence type="ECO:0000313" key="1">
    <source>
        <dbReference type="EMBL" id="GBP90811.1"/>
    </source>
</evidence>
<reference evidence="1 2" key="1">
    <citation type="journal article" date="2019" name="Commun. Biol.">
        <title>The bagworm genome reveals a unique fibroin gene that provides high tensile strength.</title>
        <authorList>
            <person name="Kono N."/>
            <person name="Nakamura H."/>
            <person name="Ohtoshi R."/>
            <person name="Tomita M."/>
            <person name="Numata K."/>
            <person name="Arakawa K."/>
        </authorList>
    </citation>
    <scope>NUCLEOTIDE SEQUENCE [LARGE SCALE GENOMIC DNA]</scope>
</reference>
<name>A0A4C1ZPL9_EUMVA</name>
<comment type="caution">
    <text evidence="1">The sequence shown here is derived from an EMBL/GenBank/DDBJ whole genome shotgun (WGS) entry which is preliminary data.</text>
</comment>